<evidence type="ECO:0000313" key="3">
    <source>
        <dbReference type="Proteomes" id="UP000001822"/>
    </source>
</evidence>
<accession>A0A6N4SS11</accession>
<keyword evidence="3" id="KW-1185">Reference proteome</keyword>
<feature type="transmembrane region" description="Helical" evidence="1">
    <location>
        <begin position="25"/>
        <end position="48"/>
    </location>
</feature>
<dbReference type="EMBL" id="CP000383">
    <property type="protein sequence ID" value="ABG59144.1"/>
    <property type="molecule type" value="Genomic_DNA"/>
</dbReference>
<dbReference type="AlphaFoldDB" id="A0A6N4SS11"/>
<keyword evidence="1" id="KW-1133">Transmembrane helix</keyword>
<organism evidence="2 3">
    <name type="scientific">Cytophaga hutchinsonii (strain ATCC 33406 / DSM 1761 / CIP 103989 / NBRC 15051 / NCIMB 9469 / D465)</name>
    <dbReference type="NCBI Taxonomy" id="269798"/>
    <lineage>
        <taxon>Bacteria</taxon>
        <taxon>Pseudomonadati</taxon>
        <taxon>Bacteroidota</taxon>
        <taxon>Cytophagia</taxon>
        <taxon>Cytophagales</taxon>
        <taxon>Cytophagaceae</taxon>
        <taxon>Cytophaga</taxon>
    </lineage>
</organism>
<reference evidence="2 3" key="1">
    <citation type="journal article" date="2007" name="Appl. Environ. Microbiol.">
        <title>Genome sequence of the cellulolytic gliding bacterium Cytophaga hutchinsonii.</title>
        <authorList>
            <person name="Xie G."/>
            <person name="Bruce D.C."/>
            <person name="Challacombe J.F."/>
            <person name="Chertkov O."/>
            <person name="Detter J.C."/>
            <person name="Gilna P."/>
            <person name="Han C.S."/>
            <person name="Lucas S."/>
            <person name="Misra M."/>
            <person name="Myers G.L."/>
            <person name="Richardson P."/>
            <person name="Tapia R."/>
            <person name="Thayer N."/>
            <person name="Thompson L.S."/>
            <person name="Brettin T.S."/>
            <person name="Henrissat B."/>
            <person name="Wilson D.B."/>
            <person name="McBride M.J."/>
        </authorList>
    </citation>
    <scope>NUCLEOTIDE SEQUENCE [LARGE SCALE GENOMIC DNA]</scope>
    <source>
        <strain evidence="3">ATCC 33406 / DSM 1761 / CIP 103989 / NBRC 15051 / NCIMB 9469 / D465</strain>
    </source>
</reference>
<dbReference type="Proteomes" id="UP000001822">
    <property type="component" value="Chromosome"/>
</dbReference>
<dbReference type="KEGG" id="chu:CHU_1878"/>
<keyword evidence="1" id="KW-0812">Transmembrane</keyword>
<evidence type="ECO:0000313" key="2">
    <source>
        <dbReference type="EMBL" id="ABG59144.1"/>
    </source>
</evidence>
<sequence>MHSTEFLQKVDAIYDLNHQLSESKYVLLFLILTPIMKYFNISLIVFVISIQSSFAQDSSAAVKKKKMHGTFYITWGYQKDFYTRSDVHFKNDRDDDYDFTLHSAKAHDRKDMNNLLSQPLTVPQYVLYGGYFFNNKGDWGIEGGWDHLKYIVTEDQTVHMTGQIRGVQYDQDTTVNYNFWHYEHTNGNNYLTLSLVKRNTIYTSINKHHKVSLLLKGGGGLLVPKTQSVILGNERDGPFRVAGYVFTVAGAVRYDIYRYFFLEASMKSGYVRYTHDKIYSEGVAKQHFFSQQFIISAGINIPLSKD</sequence>
<proteinExistence type="predicted"/>
<evidence type="ECO:0000256" key="1">
    <source>
        <dbReference type="SAM" id="Phobius"/>
    </source>
</evidence>
<keyword evidence="1" id="KW-0472">Membrane</keyword>
<name>A0A6N4SS11_CYTH3</name>
<gene>
    <name evidence="2" type="ordered locus">CHU_1878</name>
</gene>
<protein>
    <submittedName>
        <fullName evidence="2">Uncharacterized protein</fullName>
    </submittedName>
</protein>